<evidence type="ECO:0000313" key="2">
    <source>
        <dbReference type="Proteomes" id="UP001144978"/>
    </source>
</evidence>
<dbReference type="Proteomes" id="UP001144978">
    <property type="component" value="Unassembled WGS sequence"/>
</dbReference>
<organism evidence="1 2">
    <name type="scientific">Trametes sanguinea</name>
    <dbReference type="NCBI Taxonomy" id="158606"/>
    <lineage>
        <taxon>Eukaryota</taxon>
        <taxon>Fungi</taxon>
        <taxon>Dikarya</taxon>
        <taxon>Basidiomycota</taxon>
        <taxon>Agaricomycotina</taxon>
        <taxon>Agaricomycetes</taxon>
        <taxon>Polyporales</taxon>
        <taxon>Polyporaceae</taxon>
        <taxon>Trametes</taxon>
    </lineage>
</organism>
<protein>
    <submittedName>
        <fullName evidence="1">Uncharacterized protein</fullName>
    </submittedName>
</protein>
<proteinExistence type="predicted"/>
<name>A0ACC1PZV3_9APHY</name>
<accession>A0ACC1PZV3</accession>
<gene>
    <name evidence="1" type="ORF">NUW54_g3814</name>
</gene>
<evidence type="ECO:0000313" key="1">
    <source>
        <dbReference type="EMBL" id="KAJ3006765.1"/>
    </source>
</evidence>
<sequence>MYIRTRRVPSSVPPRPIRRQNAWNAWRGPCRCDTDHLDDLREPERTSLRQGERMNGCWTSGGQAFPSPLFRGRPTWHDSHFGKVATFVDQLRAIPQPCPADGANLPPTGWIGSPLGHGFCDFLITQSSTLLGPFASERAFWDWRVSLFERFGDAHPPTAARIADIKRFMPCEHPIVFTHGDINRRNILVRVRGEGPDDIEITAVLDWEQAGWRPIYWESLKWAFIDGHTPGWGEFGRVEIGGHYGPDIDLDFVLQSISGYVPF</sequence>
<reference evidence="1" key="1">
    <citation type="submission" date="2022-08" db="EMBL/GenBank/DDBJ databases">
        <title>Genome Sequence of Pycnoporus sanguineus.</title>
        <authorList>
            <person name="Buettner E."/>
        </authorList>
    </citation>
    <scope>NUCLEOTIDE SEQUENCE</scope>
    <source>
        <strain evidence="1">CG-C14</strain>
    </source>
</reference>
<comment type="caution">
    <text evidence="1">The sequence shown here is derived from an EMBL/GenBank/DDBJ whole genome shotgun (WGS) entry which is preliminary data.</text>
</comment>
<keyword evidence="2" id="KW-1185">Reference proteome</keyword>
<dbReference type="EMBL" id="JANSHE010000822">
    <property type="protein sequence ID" value="KAJ3006765.1"/>
    <property type="molecule type" value="Genomic_DNA"/>
</dbReference>